<dbReference type="Proteomes" id="UP000295122">
    <property type="component" value="Unassembled WGS sequence"/>
</dbReference>
<accession>A0A4R7BRQ9</accession>
<reference evidence="2 3" key="1">
    <citation type="submission" date="2019-03" db="EMBL/GenBank/DDBJ databases">
        <title>Genomic Encyclopedia of Type Strains, Phase IV (KMG-IV): sequencing the most valuable type-strain genomes for metagenomic binning, comparative biology and taxonomic classification.</title>
        <authorList>
            <person name="Goeker M."/>
        </authorList>
    </citation>
    <scope>NUCLEOTIDE SEQUENCE [LARGE SCALE GENOMIC DNA]</scope>
    <source>
        <strain evidence="2 3">DSM 25903</strain>
    </source>
</reference>
<dbReference type="EMBL" id="SNZR01000016">
    <property type="protein sequence ID" value="TDR87145.1"/>
    <property type="molecule type" value="Genomic_DNA"/>
</dbReference>
<dbReference type="AlphaFoldDB" id="A0A4R7BRQ9"/>
<dbReference type="OrthoDB" id="122910at2"/>
<feature type="compositionally biased region" description="Gly residues" evidence="1">
    <location>
        <begin position="277"/>
        <end position="287"/>
    </location>
</feature>
<feature type="compositionally biased region" description="Gly residues" evidence="1">
    <location>
        <begin position="231"/>
        <end position="243"/>
    </location>
</feature>
<feature type="region of interest" description="Disordered" evidence="1">
    <location>
        <begin position="204"/>
        <end position="287"/>
    </location>
</feature>
<feature type="region of interest" description="Disordered" evidence="1">
    <location>
        <begin position="71"/>
        <end position="168"/>
    </location>
</feature>
<feature type="compositionally biased region" description="Pro residues" evidence="1">
    <location>
        <begin position="100"/>
        <end position="115"/>
    </location>
</feature>
<dbReference type="InterPro" id="IPR018648">
    <property type="entry name" value="DUF2076"/>
</dbReference>
<proteinExistence type="predicted"/>
<sequence>MNDQEKQIISDIFKRLEQTAGQSRDGDAERFINDKVRTQPYAPYAMAQALYVQEEAMKSLNQQLEQARVENEQLQHQVHQAGQNQGGFLSSIFGGGQRQAPPPPQGFGRSGPPPGYGQGGPQGYAPQQGGPWGGPQAQGGQPQGGPQGGPWAGQPQAQQQAPQQGGGFLRGALTTAAGVAGGMVVGNALMNAFSGSGGGHSTLGNLSQSDMASMGMPQGAEGAGFQEASFGDGGSSWGGGNDAGGFQEASFGDGGSSWGGGGNDAGFQDASYDDGGSDFGGGDDGWA</sequence>
<evidence type="ECO:0000256" key="1">
    <source>
        <dbReference type="SAM" id="MobiDB-lite"/>
    </source>
</evidence>
<feature type="compositionally biased region" description="Low complexity" evidence="1">
    <location>
        <begin position="152"/>
        <end position="163"/>
    </location>
</feature>
<feature type="compositionally biased region" description="Gly residues" evidence="1">
    <location>
        <begin position="130"/>
        <end position="151"/>
    </location>
</feature>
<evidence type="ECO:0000313" key="2">
    <source>
        <dbReference type="EMBL" id="TDR87145.1"/>
    </source>
</evidence>
<name>A0A4R7BRQ9_9HYPH</name>
<dbReference type="RefSeq" id="WP_133773815.1">
    <property type="nucleotide sequence ID" value="NZ_SNZR01000016.1"/>
</dbReference>
<feature type="compositionally biased region" description="Polar residues" evidence="1">
    <location>
        <begin position="74"/>
        <end position="88"/>
    </location>
</feature>
<evidence type="ECO:0000313" key="3">
    <source>
        <dbReference type="Proteomes" id="UP000295122"/>
    </source>
</evidence>
<organism evidence="2 3">
    <name type="scientific">Enterovirga rhinocerotis</name>
    <dbReference type="NCBI Taxonomy" id="1339210"/>
    <lineage>
        <taxon>Bacteria</taxon>
        <taxon>Pseudomonadati</taxon>
        <taxon>Pseudomonadota</taxon>
        <taxon>Alphaproteobacteria</taxon>
        <taxon>Hyphomicrobiales</taxon>
        <taxon>Methylobacteriaceae</taxon>
        <taxon>Enterovirga</taxon>
    </lineage>
</organism>
<evidence type="ECO:0008006" key="4">
    <source>
        <dbReference type="Google" id="ProtNLM"/>
    </source>
</evidence>
<feature type="compositionally biased region" description="Gly residues" evidence="1">
    <location>
        <begin position="252"/>
        <end position="264"/>
    </location>
</feature>
<gene>
    <name evidence="2" type="ORF">EV668_4225</name>
</gene>
<protein>
    <recommendedName>
        <fullName evidence="4">DUF2076 family protein</fullName>
    </recommendedName>
</protein>
<keyword evidence="3" id="KW-1185">Reference proteome</keyword>
<dbReference type="Pfam" id="PF09849">
    <property type="entry name" value="DUF2076"/>
    <property type="match status" value="1"/>
</dbReference>
<comment type="caution">
    <text evidence="2">The sequence shown here is derived from an EMBL/GenBank/DDBJ whole genome shotgun (WGS) entry which is preliminary data.</text>
</comment>